<dbReference type="InterPro" id="IPR006315">
    <property type="entry name" value="OM_autotransptr_brl_dom"/>
</dbReference>
<sequence length="733" mass="77601">MPIQHLYPPRHLTLAVALAIGCVDTSMAGVIDGSLSSPPETILQMQARLKAFASAPQTTHTKVTKTFNGPEGLALKKGNDDDLVTVSGRGKLIGRVDGGGGINVLQLDTVAGGKLDEVRNFQDLHAKRGEWSNTLGFDGRSLIEPKAKLINTGHLAGDVHVLGGFDNQGTAARSIFVAPNAYMTNSGTAGAVAVAETARFSGSGTMESLDMAGLLEVGPEMGAPSIAKDFKLSQGATLVYGVDAQGGSATITVGGIATLDNATLKINAAPGEYVGTSEHTVIEASRVEGEFGQVINDLAFMTATPNYLGTQVNLTYARNDVPLEALATSDNARNFAAHIEEPQPVKPAAPPAVEAPTVARPPATETNIVVPPVKPAEPAGTVHVAQTPAAPSPADKPAAKPNAAINALLGTNVFTAADAIDQLTGYDTANLANATLSSSVPISTGMLSAMGRRHPESAPVDGQVWVQAIGNSGVVGRQWGSDALKHSTTGLMLGTDWAVSPEWRLGVIGSKTQTRLDGYRFDGGLNSWYLGAYALRQDGPLALRLGAVYGDHDGSTKRHVAFNGFSDRLKGRYDAHTQQVFGQMGYRFDVAHVEVEPYAHLGYQRYQRDRYREKGGDAALNIHGQTQDAYSSNLGLRLARPFALDRGMQWTPRLNVGWKHLYGDVTGRSRQGLVSGGSTYRVEGTELDRDSLLVEAGLDLAVSPWHTLGLGYSGETGNDNRNQALMGHWRMML</sequence>
<dbReference type="PROSITE" id="PS51208">
    <property type="entry name" value="AUTOTRANSPORTER"/>
    <property type="match status" value="1"/>
</dbReference>
<keyword evidence="3" id="KW-1185">Reference proteome</keyword>
<feature type="domain" description="Autotransporter" evidence="1">
    <location>
        <begin position="457"/>
        <end position="733"/>
    </location>
</feature>
<dbReference type="GO" id="GO:0019867">
    <property type="term" value="C:outer membrane"/>
    <property type="evidence" value="ECO:0007669"/>
    <property type="project" value="InterPro"/>
</dbReference>
<dbReference type="EMBL" id="LT629790">
    <property type="protein sequence ID" value="SDU15103.1"/>
    <property type="molecule type" value="Genomic_DNA"/>
</dbReference>
<dbReference type="SMART" id="SM00869">
    <property type="entry name" value="Autotransporter"/>
    <property type="match status" value="1"/>
</dbReference>
<evidence type="ECO:0000313" key="3">
    <source>
        <dbReference type="Proteomes" id="UP000183772"/>
    </source>
</evidence>
<dbReference type="SUPFAM" id="SSF103515">
    <property type="entry name" value="Autotransporter"/>
    <property type="match status" value="1"/>
</dbReference>
<evidence type="ECO:0000313" key="2">
    <source>
        <dbReference type="EMBL" id="SDU15103.1"/>
    </source>
</evidence>
<dbReference type="NCBIfam" id="TIGR01414">
    <property type="entry name" value="autotrans_barl"/>
    <property type="match status" value="1"/>
</dbReference>
<reference evidence="2 3" key="1">
    <citation type="submission" date="2016-10" db="EMBL/GenBank/DDBJ databases">
        <authorList>
            <person name="Varghese N."/>
            <person name="Submissions S."/>
        </authorList>
    </citation>
    <scope>NUCLEOTIDE SEQUENCE [LARGE SCALE GENOMIC DNA]</scope>
    <source>
        <strain evidence="2 3">DSM 16733</strain>
    </source>
</reference>
<organism evidence="2 3">
    <name type="scientific">Pseudomonas mediterranea</name>
    <dbReference type="NCBI Taxonomy" id="183795"/>
    <lineage>
        <taxon>Bacteria</taxon>
        <taxon>Pseudomonadati</taxon>
        <taxon>Pseudomonadota</taxon>
        <taxon>Gammaproteobacteria</taxon>
        <taxon>Pseudomonadales</taxon>
        <taxon>Pseudomonadaceae</taxon>
        <taxon>Pseudomonas</taxon>
    </lineage>
</organism>
<dbReference type="AlphaFoldDB" id="A0AAX2D6H0"/>
<name>A0AAX2D6H0_9PSED</name>
<dbReference type="InterPro" id="IPR036709">
    <property type="entry name" value="Autotransporte_beta_dom_sf"/>
</dbReference>
<proteinExistence type="predicted"/>
<gene>
    <name evidence="2" type="ORF">SAMN05216476_0664</name>
</gene>
<dbReference type="InterPro" id="IPR005546">
    <property type="entry name" value="Autotransporte_beta"/>
</dbReference>
<protein>
    <submittedName>
        <fullName evidence="2">Outer membrane autotransporter barrel domain-containing protein</fullName>
    </submittedName>
</protein>
<accession>A0AAX2D6H0</accession>
<evidence type="ECO:0000259" key="1">
    <source>
        <dbReference type="PROSITE" id="PS51208"/>
    </source>
</evidence>
<dbReference type="Gene3D" id="2.40.128.130">
    <property type="entry name" value="Autotransporter beta-domain"/>
    <property type="match status" value="1"/>
</dbReference>
<dbReference type="Pfam" id="PF03797">
    <property type="entry name" value="Autotransporter"/>
    <property type="match status" value="1"/>
</dbReference>
<dbReference type="Proteomes" id="UP000183772">
    <property type="component" value="Chromosome I"/>
</dbReference>